<evidence type="ECO:0000256" key="8">
    <source>
        <dbReference type="SAM" id="SignalP"/>
    </source>
</evidence>
<dbReference type="SUPFAM" id="SSF47384">
    <property type="entry name" value="Homodimeric domain of signal transducing histidine kinase"/>
    <property type="match status" value="1"/>
</dbReference>
<dbReference type="InterPro" id="IPR004358">
    <property type="entry name" value="Sig_transdc_His_kin-like_C"/>
</dbReference>
<dbReference type="Pfam" id="PF02518">
    <property type="entry name" value="HATPase_c"/>
    <property type="match status" value="1"/>
</dbReference>
<evidence type="ECO:0000313" key="11">
    <source>
        <dbReference type="Proteomes" id="UP000628448"/>
    </source>
</evidence>
<dbReference type="Pfam" id="PF00512">
    <property type="entry name" value="HisKA"/>
    <property type="match status" value="1"/>
</dbReference>
<dbReference type="InterPro" id="IPR008979">
    <property type="entry name" value="Galactose-bd-like_sf"/>
</dbReference>
<dbReference type="InterPro" id="IPR003661">
    <property type="entry name" value="HisK_dim/P_dom"/>
</dbReference>
<dbReference type="GO" id="GO:0016036">
    <property type="term" value="P:cellular response to phosphate starvation"/>
    <property type="evidence" value="ECO:0007669"/>
    <property type="project" value="TreeGrafter"/>
</dbReference>
<feature type="domain" description="Histidine kinase" evidence="9">
    <location>
        <begin position="446"/>
        <end position="658"/>
    </location>
</feature>
<keyword evidence="6" id="KW-0902">Two-component regulatory system</keyword>
<dbReference type="Gene3D" id="3.30.565.10">
    <property type="entry name" value="Histidine kinase-like ATPase, C-terminal domain"/>
    <property type="match status" value="1"/>
</dbReference>
<keyword evidence="7" id="KW-0472">Membrane</keyword>
<dbReference type="EMBL" id="JADWYR010000003">
    <property type="protein sequence ID" value="MBG9378665.1"/>
    <property type="molecule type" value="Genomic_DNA"/>
</dbReference>
<dbReference type="Pfam" id="PF07695">
    <property type="entry name" value="7TMR-DISM_7TM"/>
    <property type="match status" value="1"/>
</dbReference>
<feature type="chain" id="PRO_5037198287" description="histidine kinase" evidence="8">
    <location>
        <begin position="21"/>
        <end position="661"/>
    </location>
</feature>
<feature type="transmembrane region" description="Helical" evidence="7">
    <location>
        <begin position="266"/>
        <end position="285"/>
    </location>
</feature>
<dbReference type="GO" id="GO:0005886">
    <property type="term" value="C:plasma membrane"/>
    <property type="evidence" value="ECO:0007669"/>
    <property type="project" value="TreeGrafter"/>
</dbReference>
<comment type="caution">
    <text evidence="10">The sequence shown here is derived from an EMBL/GenBank/DDBJ whole genome shotgun (WGS) entry which is preliminary data.</text>
</comment>
<gene>
    <name evidence="10" type="ORF">I5907_20705</name>
</gene>
<feature type="transmembrane region" description="Helical" evidence="7">
    <location>
        <begin position="377"/>
        <end position="395"/>
    </location>
</feature>
<dbReference type="PANTHER" id="PTHR45453">
    <property type="entry name" value="PHOSPHATE REGULON SENSOR PROTEIN PHOR"/>
    <property type="match status" value="1"/>
</dbReference>
<comment type="catalytic activity">
    <reaction evidence="1">
        <text>ATP + protein L-histidine = ADP + protein N-phospho-L-histidine.</text>
        <dbReference type="EC" id="2.7.13.3"/>
    </reaction>
</comment>
<dbReference type="GO" id="GO:0000155">
    <property type="term" value="F:phosphorelay sensor kinase activity"/>
    <property type="evidence" value="ECO:0007669"/>
    <property type="project" value="InterPro"/>
</dbReference>
<dbReference type="CDD" id="cd00075">
    <property type="entry name" value="HATPase"/>
    <property type="match status" value="1"/>
</dbReference>
<feature type="transmembrane region" description="Helical" evidence="7">
    <location>
        <begin position="229"/>
        <end position="254"/>
    </location>
</feature>
<dbReference type="SUPFAM" id="SSF55874">
    <property type="entry name" value="ATPase domain of HSP90 chaperone/DNA topoisomerase II/histidine kinase"/>
    <property type="match status" value="1"/>
</dbReference>
<evidence type="ECO:0000256" key="2">
    <source>
        <dbReference type="ARBA" id="ARBA00012438"/>
    </source>
</evidence>
<keyword evidence="7" id="KW-0812">Transmembrane</keyword>
<feature type="transmembrane region" description="Helical" evidence="7">
    <location>
        <begin position="194"/>
        <end position="217"/>
    </location>
</feature>
<dbReference type="CDD" id="cd00082">
    <property type="entry name" value="HisKA"/>
    <property type="match status" value="1"/>
</dbReference>
<evidence type="ECO:0000256" key="3">
    <source>
        <dbReference type="ARBA" id="ARBA00022553"/>
    </source>
</evidence>
<feature type="transmembrane region" description="Helical" evidence="7">
    <location>
        <begin position="292"/>
        <end position="315"/>
    </location>
</feature>
<dbReference type="InterPro" id="IPR003594">
    <property type="entry name" value="HATPase_dom"/>
</dbReference>
<feature type="signal peptide" evidence="8">
    <location>
        <begin position="1"/>
        <end position="20"/>
    </location>
</feature>
<dbReference type="InterPro" id="IPR036097">
    <property type="entry name" value="HisK_dim/P_sf"/>
</dbReference>
<evidence type="ECO:0000256" key="5">
    <source>
        <dbReference type="ARBA" id="ARBA00022777"/>
    </source>
</evidence>
<sequence>MKKLFLGVAMLMLLSLCSNANEPAIEKGVLDLSNYKWENGLVDLRGEWEFYWSKFHNHSFFSDTATPHEKTFAYVPAFWNDEVPDNGAFKPAFGYATYRLLIKCPNAANKLAIKFLTVESAYDVYINGKQTARVGNPGVSAATTTADLRPIIINVQPENGVLDIVVHVSNFNNRVGGLWDDIKLGTEKQVEYRFISNIVLECFVAGAFFLTAIYYLILYSSFRKRYTLLYFGLLCIVIFTRSMVVGEVPLYYISDWGWSVARRLEYISLYCSVPIMCLFSYHLFPHEFEKKVLYVVVPLCSLFVLLSLVGPYYYYTYVVRYFQLIILATALYGLYVYIKACIAKRAGSILFLSAFIIFLITIINDVLYVNLVIHSWPLFYVGLAIFVVKLSIILSRQFSDTFSQLQFANKKLQETNDELGIMNKEIEHKHIELKKINTELDSFVNRTSHDLRAPITSLLGIIMLAEQEQNPETMKKYLSMQEKTLKRMDSLIADIIDFSKNKRLDLELKDVEFEQIVHDSLEDHAYLNDSQKIAKIVRINQYEKFVSDPRRVSIIINNLISNAIKYADYSKLQPEIHVNVTVVDNVATLEVSDNGIGIEEKHLDKIFTLFYRVTNSATGSGLGLYIIKETVEKLGGYIIINSTKGDGTSIKVMLPNIGYRL</sequence>
<evidence type="ECO:0000256" key="7">
    <source>
        <dbReference type="SAM" id="Phobius"/>
    </source>
</evidence>
<dbReference type="InterPro" id="IPR050351">
    <property type="entry name" value="BphY/WalK/GraS-like"/>
</dbReference>
<keyword evidence="5 10" id="KW-0418">Kinase</keyword>
<evidence type="ECO:0000256" key="6">
    <source>
        <dbReference type="ARBA" id="ARBA00023012"/>
    </source>
</evidence>
<keyword evidence="7" id="KW-1133">Transmembrane helix</keyword>
<keyword evidence="11" id="KW-1185">Reference proteome</keyword>
<dbReference type="InterPro" id="IPR036890">
    <property type="entry name" value="HATPase_C_sf"/>
</dbReference>
<protein>
    <recommendedName>
        <fullName evidence="2">histidine kinase</fullName>
        <ecNumber evidence="2">2.7.13.3</ecNumber>
    </recommendedName>
</protein>
<evidence type="ECO:0000256" key="1">
    <source>
        <dbReference type="ARBA" id="ARBA00000085"/>
    </source>
</evidence>
<dbReference type="AlphaFoldDB" id="A0A931MDJ5"/>
<dbReference type="SMART" id="SM00387">
    <property type="entry name" value="HATPase_c"/>
    <property type="match status" value="1"/>
</dbReference>
<keyword evidence="8" id="KW-0732">Signal</keyword>
<evidence type="ECO:0000259" key="9">
    <source>
        <dbReference type="PROSITE" id="PS50109"/>
    </source>
</evidence>
<dbReference type="Gene3D" id="1.10.287.130">
    <property type="match status" value="1"/>
</dbReference>
<dbReference type="PROSITE" id="PS50109">
    <property type="entry name" value="HIS_KIN"/>
    <property type="match status" value="1"/>
</dbReference>
<dbReference type="PRINTS" id="PR00344">
    <property type="entry name" value="BCTRLSENSOR"/>
</dbReference>
<evidence type="ECO:0000313" key="10">
    <source>
        <dbReference type="EMBL" id="MBG9378665.1"/>
    </source>
</evidence>
<dbReference type="SUPFAM" id="SSF49785">
    <property type="entry name" value="Galactose-binding domain-like"/>
    <property type="match status" value="1"/>
</dbReference>
<dbReference type="Gene3D" id="2.60.120.260">
    <property type="entry name" value="Galactose-binding domain-like"/>
    <property type="match status" value="1"/>
</dbReference>
<proteinExistence type="predicted"/>
<reference evidence="10" key="1">
    <citation type="submission" date="2020-11" db="EMBL/GenBank/DDBJ databases">
        <title>Bacterial whole genome sequence for Panacibacter sp. DH6.</title>
        <authorList>
            <person name="Le V."/>
            <person name="Ko S."/>
            <person name="Ahn C.-Y."/>
            <person name="Oh H.-M."/>
        </authorList>
    </citation>
    <scope>NUCLEOTIDE SEQUENCE</scope>
    <source>
        <strain evidence="10">DH6</strain>
    </source>
</reference>
<evidence type="ECO:0000256" key="4">
    <source>
        <dbReference type="ARBA" id="ARBA00022679"/>
    </source>
</evidence>
<keyword evidence="4" id="KW-0808">Transferase</keyword>
<organism evidence="10 11">
    <name type="scientific">Panacibacter microcysteis</name>
    <dbReference type="NCBI Taxonomy" id="2793269"/>
    <lineage>
        <taxon>Bacteria</taxon>
        <taxon>Pseudomonadati</taxon>
        <taxon>Bacteroidota</taxon>
        <taxon>Chitinophagia</taxon>
        <taxon>Chitinophagales</taxon>
        <taxon>Chitinophagaceae</taxon>
        <taxon>Panacibacter</taxon>
    </lineage>
</organism>
<dbReference type="RefSeq" id="WP_196992759.1">
    <property type="nucleotide sequence ID" value="NZ_JADWYR010000003.1"/>
</dbReference>
<dbReference type="InterPro" id="IPR005467">
    <property type="entry name" value="His_kinase_dom"/>
</dbReference>
<dbReference type="InterPro" id="IPR011623">
    <property type="entry name" value="7TMR_DISM_rcpt_extracell_dom1"/>
</dbReference>
<dbReference type="PANTHER" id="PTHR45453:SF1">
    <property type="entry name" value="PHOSPHATE REGULON SENSOR PROTEIN PHOR"/>
    <property type="match status" value="1"/>
</dbReference>
<feature type="transmembrane region" description="Helical" evidence="7">
    <location>
        <begin position="350"/>
        <end position="371"/>
    </location>
</feature>
<dbReference type="Proteomes" id="UP000628448">
    <property type="component" value="Unassembled WGS sequence"/>
</dbReference>
<dbReference type="GO" id="GO:0004721">
    <property type="term" value="F:phosphoprotein phosphatase activity"/>
    <property type="evidence" value="ECO:0007669"/>
    <property type="project" value="TreeGrafter"/>
</dbReference>
<accession>A0A931MDJ5</accession>
<keyword evidence="3" id="KW-0597">Phosphoprotein</keyword>
<dbReference type="EC" id="2.7.13.3" evidence="2"/>
<feature type="transmembrane region" description="Helical" evidence="7">
    <location>
        <begin position="321"/>
        <end position="338"/>
    </location>
</feature>
<name>A0A931MDJ5_9BACT</name>
<dbReference type="SMART" id="SM00388">
    <property type="entry name" value="HisKA"/>
    <property type="match status" value="1"/>
</dbReference>